<keyword evidence="5" id="KW-0143">Chaperone</keyword>
<dbReference type="InterPro" id="IPR043129">
    <property type="entry name" value="ATPase_NBD"/>
</dbReference>
<dbReference type="PROSITE" id="PS01036">
    <property type="entry name" value="HSP70_3"/>
    <property type="match status" value="1"/>
</dbReference>
<dbReference type="RefSeq" id="WP_203997208.1">
    <property type="nucleotide sequence ID" value="NZ_BOPG01000033.1"/>
</dbReference>
<evidence type="ECO:0000256" key="5">
    <source>
        <dbReference type="ARBA" id="ARBA00023186"/>
    </source>
</evidence>
<dbReference type="SUPFAM" id="SSF53067">
    <property type="entry name" value="Actin-like ATPase domain"/>
    <property type="match status" value="2"/>
</dbReference>
<keyword evidence="2" id="KW-0547">Nucleotide-binding</keyword>
<evidence type="ECO:0008006" key="10">
    <source>
        <dbReference type="Google" id="ProtNLM"/>
    </source>
</evidence>
<dbReference type="Gene3D" id="3.90.640.10">
    <property type="entry name" value="Actin, Chain A, domain 4"/>
    <property type="match status" value="1"/>
</dbReference>
<name>A0A8J3Z651_9ACTN</name>
<dbReference type="Gene3D" id="3.30.420.40">
    <property type="match status" value="2"/>
</dbReference>
<dbReference type="InterPro" id="IPR013126">
    <property type="entry name" value="Hsp_70_fam"/>
</dbReference>
<evidence type="ECO:0000256" key="1">
    <source>
        <dbReference type="ARBA" id="ARBA00007381"/>
    </source>
</evidence>
<evidence type="ECO:0000256" key="3">
    <source>
        <dbReference type="ARBA" id="ARBA00022840"/>
    </source>
</evidence>
<dbReference type="Pfam" id="PF00012">
    <property type="entry name" value="HSP70"/>
    <property type="match status" value="1"/>
</dbReference>
<evidence type="ECO:0000313" key="8">
    <source>
        <dbReference type="EMBL" id="GIJ57662.1"/>
    </source>
</evidence>
<gene>
    <name evidence="8" type="ORF">Vau01_051780</name>
</gene>
<dbReference type="GO" id="GO:0140662">
    <property type="term" value="F:ATP-dependent protein folding chaperone"/>
    <property type="evidence" value="ECO:0007669"/>
    <property type="project" value="InterPro"/>
</dbReference>
<proteinExistence type="inferred from homology"/>
<evidence type="ECO:0000256" key="2">
    <source>
        <dbReference type="ARBA" id="ARBA00022741"/>
    </source>
</evidence>
<keyword evidence="3" id="KW-0067">ATP-binding</keyword>
<evidence type="ECO:0000313" key="9">
    <source>
        <dbReference type="Proteomes" id="UP000612585"/>
    </source>
</evidence>
<evidence type="ECO:0000256" key="7">
    <source>
        <dbReference type="SAM" id="Phobius"/>
    </source>
</evidence>
<dbReference type="PRINTS" id="PR00301">
    <property type="entry name" value="HEATSHOCK70"/>
</dbReference>
<dbReference type="GO" id="GO:0005524">
    <property type="term" value="F:ATP binding"/>
    <property type="evidence" value="ECO:0007669"/>
    <property type="project" value="UniProtKB-KW"/>
</dbReference>
<feature type="region of interest" description="Disordered" evidence="6">
    <location>
        <begin position="361"/>
        <end position="414"/>
    </location>
</feature>
<dbReference type="PANTHER" id="PTHR42749:SF1">
    <property type="entry name" value="CELL SHAPE-DETERMINING PROTEIN MREB"/>
    <property type="match status" value="1"/>
</dbReference>
<protein>
    <recommendedName>
        <fullName evidence="10">Hsp70 protein</fullName>
    </recommendedName>
</protein>
<feature type="transmembrane region" description="Helical" evidence="7">
    <location>
        <begin position="456"/>
        <end position="478"/>
    </location>
</feature>
<keyword evidence="7" id="KW-1133">Transmembrane helix</keyword>
<feature type="compositionally biased region" description="Low complexity" evidence="6">
    <location>
        <begin position="390"/>
        <end position="412"/>
    </location>
</feature>
<evidence type="ECO:0000256" key="6">
    <source>
        <dbReference type="SAM" id="MobiDB-lite"/>
    </source>
</evidence>
<accession>A0A8J3Z651</accession>
<dbReference type="InterPro" id="IPR018181">
    <property type="entry name" value="Heat_shock_70_CS"/>
</dbReference>
<keyword evidence="7" id="KW-0472">Membrane</keyword>
<reference evidence="8" key="1">
    <citation type="submission" date="2021-01" db="EMBL/GenBank/DDBJ databases">
        <title>Whole genome shotgun sequence of Virgisporangium aurantiacum NBRC 16421.</title>
        <authorList>
            <person name="Komaki H."/>
            <person name="Tamura T."/>
        </authorList>
    </citation>
    <scope>NUCLEOTIDE SEQUENCE</scope>
    <source>
        <strain evidence="8">NBRC 16421</strain>
    </source>
</reference>
<comment type="similarity">
    <text evidence="1">Belongs to the heat shock protein 70 family.</text>
</comment>
<sequence>MASGYAVGIDLGTSNTVAIVRWPDGRTRPVLFDGQPVLPSAVFLDQDGTLRVGRDAQRMAQLDPARYEPNPKRSIDDDALFLGDRELPIVDVLAAPLRAVARAVTDTVGHLPPAVITCPVAWGSARKGRLQQAASRAGWPPVTVVPEPIAAARYFTETLRRPIPPGSTLAIFDFGGGTLDVALVRNDGATFTVVGTGGAEDLGGLDIDAAIVAHLGQLLAVQHPQVWAQISQPTDELARRNRRMFWDDVRAAKEMLSRSNNAPIPVPGVSASLHLTRDELEQLATPLLRRATGELTRALRQANLTPAQLSGIFLVGGTSRVPLLSRILHAENNVAPTVLEQPELPVAEGAVAGGVAAASTPTQAPVSASPAVPVSGTPVSGLPVSGTPISGSPSSGMPSSGMPSSGMPSGMPTQVPPRPVPRPYTNVGPPPPRPMPAGPMWVTTGPPPRPPRRYRAWPWLLTIALVVGGLCYGGYLVYQAQTVEPFAKEHTITIADLAPTGLHQMVVTASTAYAIGQHTDGSVEVSTVNLATEAKHSYRSAPAGGWTVAVQLGDWVAVVSVPAADGSRQMFVANPVTDESATATLGNGELVTLQGTKGGGGTALEYVTHSAAANTARYGTVDSKSNVPGTPIGLPGGSRPLYSENGTFFIDGAGKVYRFSSAGLQATQAKVPPGHPTTLIEYDYDRSALLLAESKLGYQVLRSGSPIYQGPTDRQPVWMGFCGADDDVCVIDESPNSPVSREFVQIETGSEQRTPVPYAAVSYRVPGLSYGTDNFMIVPALQQDKFSSIVVEPTRGLNHIYDSEVLLLADDLNGGDIDALMLPTHPFGAAADWDAIPQSLTVTGLDLDGDNRKTLGQVTIRRASCDVAASRLACATATDFQVWKIGRG</sequence>
<organism evidence="8 9">
    <name type="scientific">Virgisporangium aurantiacum</name>
    <dbReference type="NCBI Taxonomy" id="175570"/>
    <lineage>
        <taxon>Bacteria</taxon>
        <taxon>Bacillati</taxon>
        <taxon>Actinomycetota</taxon>
        <taxon>Actinomycetes</taxon>
        <taxon>Micromonosporales</taxon>
        <taxon>Micromonosporaceae</taxon>
        <taxon>Virgisporangium</taxon>
    </lineage>
</organism>
<keyword evidence="7" id="KW-0812">Transmembrane</keyword>
<keyword evidence="9" id="KW-1185">Reference proteome</keyword>
<dbReference type="AlphaFoldDB" id="A0A8J3Z651"/>
<evidence type="ECO:0000256" key="4">
    <source>
        <dbReference type="ARBA" id="ARBA00023016"/>
    </source>
</evidence>
<dbReference type="Proteomes" id="UP000612585">
    <property type="component" value="Unassembled WGS sequence"/>
</dbReference>
<dbReference type="PANTHER" id="PTHR42749">
    <property type="entry name" value="CELL SHAPE-DETERMINING PROTEIN MREB"/>
    <property type="match status" value="1"/>
</dbReference>
<comment type="caution">
    <text evidence="8">The sequence shown here is derived from an EMBL/GenBank/DDBJ whole genome shotgun (WGS) entry which is preliminary data.</text>
</comment>
<feature type="compositionally biased region" description="Low complexity" evidence="6">
    <location>
        <begin position="361"/>
        <end position="380"/>
    </location>
</feature>
<keyword evidence="4" id="KW-0346">Stress response</keyword>
<dbReference type="EMBL" id="BOPG01000033">
    <property type="protein sequence ID" value="GIJ57662.1"/>
    <property type="molecule type" value="Genomic_DNA"/>
</dbReference>